<evidence type="ECO:0000256" key="8">
    <source>
        <dbReference type="ARBA" id="ARBA00030128"/>
    </source>
</evidence>
<dbReference type="PROSITE" id="PS00856">
    <property type="entry name" value="GUANYLATE_KINASE_1"/>
    <property type="match status" value="1"/>
</dbReference>
<dbReference type="InterPro" id="IPR020590">
    <property type="entry name" value="Guanylate_kinase_CS"/>
</dbReference>
<evidence type="ECO:0000259" key="10">
    <source>
        <dbReference type="PROSITE" id="PS50052"/>
    </source>
</evidence>
<evidence type="ECO:0000313" key="12">
    <source>
        <dbReference type="Proteomes" id="UP000245959"/>
    </source>
</evidence>
<dbReference type="RefSeq" id="WP_116885756.1">
    <property type="nucleotide sequence ID" value="NZ_CABMMC010000033.1"/>
</dbReference>
<dbReference type="Proteomes" id="UP000245959">
    <property type="component" value="Unassembled WGS sequence"/>
</dbReference>
<organism evidence="11 12">
    <name type="scientific">Victivallis vadensis</name>
    <dbReference type="NCBI Taxonomy" id="172901"/>
    <lineage>
        <taxon>Bacteria</taxon>
        <taxon>Pseudomonadati</taxon>
        <taxon>Lentisphaerota</taxon>
        <taxon>Lentisphaeria</taxon>
        <taxon>Victivallales</taxon>
        <taxon>Victivallaceae</taxon>
        <taxon>Victivallis</taxon>
    </lineage>
</organism>
<dbReference type="EC" id="2.7.4.8" evidence="2 9"/>
<evidence type="ECO:0000256" key="6">
    <source>
        <dbReference type="ARBA" id="ARBA00022777"/>
    </source>
</evidence>
<dbReference type="InterPro" id="IPR027417">
    <property type="entry name" value="P-loop_NTPase"/>
</dbReference>
<evidence type="ECO:0000256" key="9">
    <source>
        <dbReference type="HAMAP-Rule" id="MF_00328"/>
    </source>
</evidence>
<dbReference type="Pfam" id="PF00625">
    <property type="entry name" value="Guanylate_kin"/>
    <property type="match status" value="1"/>
</dbReference>
<dbReference type="Gene3D" id="3.40.50.300">
    <property type="entry name" value="P-loop containing nucleotide triphosphate hydrolases"/>
    <property type="match status" value="1"/>
</dbReference>
<dbReference type="HAMAP" id="MF_00328">
    <property type="entry name" value="Guanylate_kinase"/>
    <property type="match status" value="1"/>
</dbReference>
<keyword evidence="7 9" id="KW-0067">ATP-binding</keyword>
<name>A0A2U1AFJ9_9BACT</name>
<evidence type="ECO:0000256" key="1">
    <source>
        <dbReference type="ARBA" id="ARBA00005790"/>
    </source>
</evidence>
<keyword evidence="12" id="KW-1185">Reference proteome</keyword>
<evidence type="ECO:0000256" key="4">
    <source>
        <dbReference type="ARBA" id="ARBA00022679"/>
    </source>
</evidence>
<comment type="similarity">
    <text evidence="1 9">Belongs to the guanylate kinase family.</text>
</comment>
<reference evidence="11 12" key="1">
    <citation type="submission" date="2018-04" db="EMBL/GenBank/DDBJ databases">
        <title>Genomic Encyclopedia of Type Strains, Phase IV (KMG-IV): sequencing the most valuable type-strain genomes for metagenomic binning, comparative biology and taxonomic classification.</title>
        <authorList>
            <person name="Goeker M."/>
        </authorList>
    </citation>
    <scope>NUCLEOTIDE SEQUENCE [LARGE SCALE GENOMIC DNA]</scope>
    <source>
        <strain evidence="11 12">DSM 14823</strain>
    </source>
</reference>
<dbReference type="InterPro" id="IPR017665">
    <property type="entry name" value="Guanylate_kinase"/>
</dbReference>
<sequence>MSKYGTVIVLSGPSGVGKSTLVSRVRAAMPGLEFSISCTTRNPRVGEQHGVHYYFLSREEFERRIGNDEFIEHAQVFANRYGTLKSEVLERIRRGRSVVLDIDVQGAMKIRDAAARDPELAAHTVWVFIGPPSVEALEKRLRGRATDSEEQIALRLGTAKHELSFWKKYDYLVINDDLDIAAAEMTGLFRSFELRTANQPEELFS</sequence>
<comment type="function">
    <text evidence="9">Essential for recycling GMP and indirectly, cGMP.</text>
</comment>
<dbReference type="OrthoDB" id="9808150at2"/>
<evidence type="ECO:0000256" key="7">
    <source>
        <dbReference type="ARBA" id="ARBA00022840"/>
    </source>
</evidence>
<dbReference type="GO" id="GO:0005829">
    <property type="term" value="C:cytosol"/>
    <property type="evidence" value="ECO:0007669"/>
    <property type="project" value="TreeGrafter"/>
</dbReference>
<protein>
    <recommendedName>
        <fullName evidence="3 9">Guanylate kinase</fullName>
        <ecNumber evidence="2 9">2.7.4.8</ecNumber>
    </recommendedName>
    <alternativeName>
        <fullName evidence="8 9">GMP kinase</fullName>
    </alternativeName>
</protein>
<dbReference type="AlphaFoldDB" id="A0A2U1AFJ9"/>
<dbReference type="SMART" id="SM00072">
    <property type="entry name" value="GuKc"/>
    <property type="match status" value="1"/>
</dbReference>
<proteinExistence type="inferred from homology"/>
<accession>A0A2U1AFJ9</accession>
<dbReference type="GeneID" id="78297021"/>
<comment type="caution">
    <text evidence="11">The sequence shown here is derived from an EMBL/GenBank/DDBJ whole genome shotgun (WGS) entry which is preliminary data.</text>
</comment>
<dbReference type="EMBL" id="QEKH01000043">
    <property type="protein sequence ID" value="PVY35159.1"/>
    <property type="molecule type" value="Genomic_DNA"/>
</dbReference>
<dbReference type="CDD" id="cd00071">
    <property type="entry name" value="GMPK"/>
    <property type="match status" value="1"/>
</dbReference>
<evidence type="ECO:0000256" key="5">
    <source>
        <dbReference type="ARBA" id="ARBA00022741"/>
    </source>
</evidence>
<feature type="domain" description="Guanylate kinase-like" evidence="10">
    <location>
        <begin position="5"/>
        <end position="190"/>
    </location>
</feature>
<keyword evidence="4 9" id="KW-0808">Transferase</keyword>
<dbReference type="InterPro" id="IPR008145">
    <property type="entry name" value="GK/Ca_channel_bsu"/>
</dbReference>
<evidence type="ECO:0000313" key="11">
    <source>
        <dbReference type="EMBL" id="PVY35159.1"/>
    </source>
</evidence>
<comment type="catalytic activity">
    <reaction evidence="9">
        <text>GMP + ATP = GDP + ADP</text>
        <dbReference type="Rhea" id="RHEA:20780"/>
        <dbReference type="ChEBI" id="CHEBI:30616"/>
        <dbReference type="ChEBI" id="CHEBI:58115"/>
        <dbReference type="ChEBI" id="CHEBI:58189"/>
        <dbReference type="ChEBI" id="CHEBI:456216"/>
        <dbReference type="EC" id="2.7.4.8"/>
    </reaction>
</comment>
<evidence type="ECO:0000256" key="3">
    <source>
        <dbReference type="ARBA" id="ARBA00016296"/>
    </source>
</evidence>
<dbReference type="PANTHER" id="PTHR23117">
    <property type="entry name" value="GUANYLATE KINASE-RELATED"/>
    <property type="match status" value="1"/>
</dbReference>
<gene>
    <name evidence="9" type="primary">gmk</name>
    <name evidence="11" type="ORF">C8D82_14320</name>
</gene>
<dbReference type="GO" id="GO:0004385">
    <property type="term" value="F:GMP kinase activity"/>
    <property type="evidence" value="ECO:0007669"/>
    <property type="project" value="UniProtKB-UniRule"/>
</dbReference>
<dbReference type="GO" id="GO:0005524">
    <property type="term" value="F:ATP binding"/>
    <property type="evidence" value="ECO:0007669"/>
    <property type="project" value="UniProtKB-UniRule"/>
</dbReference>
<dbReference type="FunFam" id="3.30.63.10:FF:000002">
    <property type="entry name" value="Guanylate kinase 1"/>
    <property type="match status" value="1"/>
</dbReference>
<dbReference type="PANTHER" id="PTHR23117:SF13">
    <property type="entry name" value="GUANYLATE KINASE"/>
    <property type="match status" value="1"/>
</dbReference>
<dbReference type="InterPro" id="IPR008144">
    <property type="entry name" value="Guanylate_kin-like_dom"/>
</dbReference>
<dbReference type="SUPFAM" id="SSF52540">
    <property type="entry name" value="P-loop containing nucleoside triphosphate hydrolases"/>
    <property type="match status" value="1"/>
</dbReference>
<dbReference type="NCBIfam" id="TIGR03263">
    <property type="entry name" value="guanyl_kin"/>
    <property type="match status" value="1"/>
</dbReference>
<keyword evidence="9" id="KW-0963">Cytoplasm</keyword>
<dbReference type="Gene3D" id="3.30.63.10">
    <property type="entry name" value="Guanylate Kinase phosphate binding domain"/>
    <property type="match status" value="1"/>
</dbReference>
<keyword evidence="5 9" id="KW-0547">Nucleotide-binding</keyword>
<dbReference type="PROSITE" id="PS50052">
    <property type="entry name" value="GUANYLATE_KINASE_2"/>
    <property type="match status" value="1"/>
</dbReference>
<feature type="binding site" evidence="9">
    <location>
        <begin position="12"/>
        <end position="19"/>
    </location>
    <ligand>
        <name>ATP</name>
        <dbReference type="ChEBI" id="CHEBI:30616"/>
    </ligand>
</feature>
<evidence type="ECO:0000256" key="2">
    <source>
        <dbReference type="ARBA" id="ARBA00012961"/>
    </source>
</evidence>
<comment type="subcellular location">
    <subcellularLocation>
        <location evidence="9">Cytoplasm</location>
    </subcellularLocation>
</comment>
<keyword evidence="6 9" id="KW-0418">Kinase</keyword>